<sequence length="165" mass="19003">MNWYFHRFNDWSDSENIVKLHKELSTSNLTVVDNGIMVEHGKCCLYLEDWKWPCRMAEVEANGKKEEWSQLGEDLLGKIAENMYSSKDYVRARAVCKEWNHGLSKIPKHIRGPSLVLATEDVGRELELKVPYLRMSELKNSVFRGSCFGWLISVGIDGIVQVLNP</sequence>
<keyword evidence="2" id="KW-1185">Reference proteome</keyword>
<evidence type="ECO:0000313" key="2">
    <source>
        <dbReference type="Proteomes" id="UP001359559"/>
    </source>
</evidence>
<accession>A0AAN9PTN4</accession>
<comment type="caution">
    <text evidence="1">The sequence shown here is derived from an EMBL/GenBank/DDBJ whole genome shotgun (WGS) entry which is preliminary data.</text>
</comment>
<dbReference type="Proteomes" id="UP001359559">
    <property type="component" value="Unassembled WGS sequence"/>
</dbReference>
<protein>
    <recommendedName>
        <fullName evidence="3">F-box domain-containing protein</fullName>
    </recommendedName>
</protein>
<gene>
    <name evidence="1" type="ORF">RJT34_07693</name>
</gene>
<dbReference type="EMBL" id="JAYKXN010000002">
    <property type="protein sequence ID" value="KAK7310281.1"/>
    <property type="molecule type" value="Genomic_DNA"/>
</dbReference>
<evidence type="ECO:0000313" key="1">
    <source>
        <dbReference type="EMBL" id="KAK7310281.1"/>
    </source>
</evidence>
<organism evidence="1 2">
    <name type="scientific">Clitoria ternatea</name>
    <name type="common">Butterfly pea</name>
    <dbReference type="NCBI Taxonomy" id="43366"/>
    <lineage>
        <taxon>Eukaryota</taxon>
        <taxon>Viridiplantae</taxon>
        <taxon>Streptophyta</taxon>
        <taxon>Embryophyta</taxon>
        <taxon>Tracheophyta</taxon>
        <taxon>Spermatophyta</taxon>
        <taxon>Magnoliopsida</taxon>
        <taxon>eudicotyledons</taxon>
        <taxon>Gunneridae</taxon>
        <taxon>Pentapetalae</taxon>
        <taxon>rosids</taxon>
        <taxon>fabids</taxon>
        <taxon>Fabales</taxon>
        <taxon>Fabaceae</taxon>
        <taxon>Papilionoideae</taxon>
        <taxon>50 kb inversion clade</taxon>
        <taxon>NPAAA clade</taxon>
        <taxon>indigoferoid/millettioid clade</taxon>
        <taxon>Phaseoleae</taxon>
        <taxon>Clitoria</taxon>
    </lineage>
</organism>
<name>A0AAN9PTN4_CLITE</name>
<proteinExistence type="predicted"/>
<dbReference type="AlphaFoldDB" id="A0AAN9PTN4"/>
<reference evidence="1 2" key="1">
    <citation type="submission" date="2024-01" db="EMBL/GenBank/DDBJ databases">
        <title>The genomes of 5 underutilized Papilionoideae crops provide insights into root nodulation and disease resistance.</title>
        <authorList>
            <person name="Yuan L."/>
        </authorList>
    </citation>
    <scope>NUCLEOTIDE SEQUENCE [LARGE SCALE GENOMIC DNA]</scope>
    <source>
        <strain evidence="1">LY-2023</strain>
        <tissue evidence="1">Leaf</tissue>
    </source>
</reference>
<evidence type="ECO:0008006" key="3">
    <source>
        <dbReference type="Google" id="ProtNLM"/>
    </source>
</evidence>